<keyword evidence="2" id="KW-1133">Transmembrane helix</keyword>
<dbReference type="EMBL" id="CAFBPY010000079">
    <property type="protein sequence ID" value="CAB5037531.1"/>
    <property type="molecule type" value="Genomic_DNA"/>
</dbReference>
<dbReference type="AlphaFoldDB" id="A0A6J7S979"/>
<reference evidence="3" key="1">
    <citation type="submission" date="2020-05" db="EMBL/GenBank/DDBJ databases">
        <authorList>
            <person name="Chiriac C."/>
            <person name="Salcher M."/>
            <person name="Ghai R."/>
            <person name="Kavagutti S V."/>
        </authorList>
    </citation>
    <scope>NUCLEOTIDE SEQUENCE</scope>
</reference>
<feature type="transmembrane region" description="Helical" evidence="2">
    <location>
        <begin position="344"/>
        <end position="367"/>
    </location>
</feature>
<evidence type="ECO:0000313" key="3">
    <source>
        <dbReference type="EMBL" id="CAB5037531.1"/>
    </source>
</evidence>
<feature type="coiled-coil region" evidence="1">
    <location>
        <begin position="658"/>
        <end position="685"/>
    </location>
</feature>
<protein>
    <submittedName>
        <fullName evidence="3">Unannotated protein</fullName>
    </submittedName>
</protein>
<feature type="transmembrane region" description="Helical" evidence="2">
    <location>
        <begin position="474"/>
        <end position="498"/>
    </location>
</feature>
<keyword evidence="2" id="KW-0472">Membrane</keyword>
<keyword evidence="2" id="KW-0812">Transmembrane</keyword>
<dbReference type="Gene3D" id="3.30.565.10">
    <property type="entry name" value="Histidine kinase-like ATPase, C-terminal domain"/>
    <property type="match status" value="1"/>
</dbReference>
<feature type="transmembrane region" description="Helical" evidence="2">
    <location>
        <begin position="397"/>
        <end position="418"/>
    </location>
</feature>
<feature type="transmembrane region" description="Helical" evidence="2">
    <location>
        <begin position="76"/>
        <end position="98"/>
    </location>
</feature>
<feature type="transmembrane region" description="Helical" evidence="2">
    <location>
        <begin position="438"/>
        <end position="462"/>
    </location>
</feature>
<name>A0A6J7S979_9ZZZZ</name>
<evidence type="ECO:0000256" key="1">
    <source>
        <dbReference type="SAM" id="Coils"/>
    </source>
</evidence>
<keyword evidence="1" id="KW-0175">Coiled coil</keyword>
<evidence type="ECO:0000256" key="2">
    <source>
        <dbReference type="SAM" id="Phobius"/>
    </source>
</evidence>
<feature type="transmembrane region" description="Helical" evidence="2">
    <location>
        <begin position="45"/>
        <end position="64"/>
    </location>
</feature>
<accession>A0A6J7S979</accession>
<sequence length="705" mass="78921">MPFSLIFLIVLIVFYPGESVSWIWLNSIVSTVLISLGILANRKRIVVIIPIQFAVLIFNYYSYFVASEAVLKTGNVLSKGLLLLIQQSIFIFAVSFNWRKEFSAAQDRDKERVVFLGNLLSRERQKNLSELWQKSSIKIHAVTLNTIRSILKLSDQELRNSLPEIKQILFKEEDDRGTYFLKGNVIAAVRAGISSAKSSLHITIRAEGENIKINRRISEVISNALEELISNAQQHAGAKNLVISWSVKRESQELIFQNDIENAVIKIGITHDGKISNVKNLPGLGTTLVIEKEILSIGGTVHMDLPDVGSQVISISISIPSTTNDFEAILDKPPKSLVVEKTRLFYAITMIGQIGVGIPFFMFLSFWWDGVKFLSAVGLLTCSFTCYLLYRKKRIDWLGSSAVAVLCIVTMAATPVIAHTCTTGLPLHYILTATGYTLAMLLVWGRWQISLIGYFVWLYFANDLFRTVPWECRFIVRLPISAIIFLFPFGIFLIWISFKGFTKFSKSEKEIAQRNLLLVEEQGKLNMALENISKLNNSAVTKILDVISEVESTAKLSDEGSFKLHQLDSQLRTQIQLDPLGVGTLTNLAAKMAEAAVVNNSWLNVRALYGDSQQFKLGERVENVFMKFACEVPAGSSIQVLASGGETTLSMRILGLSLADVKSRLEHISEELNQIELELILEENTDEKEVILVLTKKLDSDKKVI</sequence>
<feature type="transmembrane region" description="Helical" evidence="2">
    <location>
        <begin position="373"/>
        <end position="390"/>
    </location>
</feature>
<gene>
    <name evidence="3" type="ORF">UFOPK4209_00608</name>
</gene>
<organism evidence="3">
    <name type="scientific">freshwater metagenome</name>
    <dbReference type="NCBI Taxonomy" id="449393"/>
    <lineage>
        <taxon>unclassified sequences</taxon>
        <taxon>metagenomes</taxon>
        <taxon>ecological metagenomes</taxon>
    </lineage>
</organism>
<proteinExistence type="predicted"/>
<dbReference type="InterPro" id="IPR036890">
    <property type="entry name" value="HATPase_C_sf"/>
</dbReference>